<evidence type="ECO:0000313" key="1">
    <source>
        <dbReference type="EMBL" id="KAH0533832.1"/>
    </source>
</evidence>
<protein>
    <recommendedName>
        <fullName evidence="3">DUF481 domain-containing protein</fullName>
    </recommendedName>
</protein>
<accession>A0A9P8L0T0</accession>
<organism evidence="1 2">
    <name type="scientific">Glutinoglossum americanum</name>
    <dbReference type="NCBI Taxonomy" id="1670608"/>
    <lineage>
        <taxon>Eukaryota</taxon>
        <taxon>Fungi</taxon>
        <taxon>Dikarya</taxon>
        <taxon>Ascomycota</taxon>
        <taxon>Pezizomycotina</taxon>
        <taxon>Geoglossomycetes</taxon>
        <taxon>Geoglossales</taxon>
        <taxon>Geoglossaceae</taxon>
        <taxon>Glutinoglossum</taxon>
    </lineage>
</organism>
<dbReference type="AlphaFoldDB" id="A0A9P8L0T0"/>
<sequence length="288" mass="31839">MTGIGSALAAVEMPIAEPGGAEAPPAPPSGWASTGRLGVFTSNIATANADTSRDPEVRSSAPSTSFTGTFDGTLWWRSEGADEVEQRLQIRYGRSRTGNADWAETSDFIEYDGVFRHRYQPRRAIYGSLTGTSAFTGPEPWQDPFDPIQVAAATGHSWLYENLMPLSDRLEVRAGVRAQKSWGKGLEDLSREIEVGPEAFLRYERKQTAEISWWAQAELFTEFDDVEHVQGLGTAGLALQLTRLVVIDLRLRAYYEHHPSDLPAQASYLGYDELGLRQETLIGLNVSW</sequence>
<dbReference type="EMBL" id="JAGHQL010000346">
    <property type="protein sequence ID" value="KAH0533832.1"/>
    <property type="molecule type" value="Genomic_DNA"/>
</dbReference>
<keyword evidence="2" id="KW-1185">Reference proteome</keyword>
<name>A0A9P8L0T0_9PEZI</name>
<comment type="caution">
    <text evidence="1">The sequence shown here is derived from an EMBL/GenBank/DDBJ whole genome shotgun (WGS) entry which is preliminary data.</text>
</comment>
<reference evidence="1" key="1">
    <citation type="submission" date="2021-03" db="EMBL/GenBank/DDBJ databases">
        <title>Comparative genomics and phylogenomic investigation of the class Geoglossomycetes provide insights into ecological specialization and systematics.</title>
        <authorList>
            <person name="Melie T."/>
            <person name="Pirro S."/>
            <person name="Miller A.N."/>
            <person name="Quandt A."/>
        </authorList>
    </citation>
    <scope>NUCLEOTIDE SEQUENCE</scope>
    <source>
        <strain evidence="1">GBOQ0MN5Z8</strain>
    </source>
</reference>
<proteinExistence type="predicted"/>
<evidence type="ECO:0008006" key="3">
    <source>
        <dbReference type="Google" id="ProtNLM"/>
    </source>
</evidence>
<evidence type="ECO:0000313" key="2">
    <source>
        <dbReference type="Proteomes" id="UP000698800"/>
    </source>
</evidence>
<gene>
    <name evidence="1" type="ORF">FGG08_007543</name>
</gene>
<dbReference type="Proteomes" id="UP000698800">
    <property type="component" value="Unassembled WGS sequence"/>
</dbReference>